<feature type="domain" description="HTH araC/xylS-type" evidence="10">
    <location>
        <begin position="97"/>
        <end position="195"/>
    </location>
</feature>
<keyword evidence="5" id="KW-0227">DNA damage</keyword>
<dbReference type="EMBL" id="BAAAOB010000003">
    <property type="protein sequence ID" value="GAA1794205.1"/>
    <property type="molecule type" value="Genomic_DNA"/>
</dbReference>
<dbReference type="SMART" id="SM01009">
    <property type="entry name" value="AlkA_N"/>
    <property type="match status" value="1"/>
</dbReference>
<dbReference type="PANTHER" id="PTHR43003:SF13">
    <property type="entry name" value="DNA-3-METHYLADENINE GLYCOSYLASE 2"/>
    <property type="match status" value="1"/>
</dbReference>
<dbReference type="Proteomes" id="UP001500851">
    <property type="component" value="Unassembled WGS sequence"/>
</dbReference>
<dbReference type="Gene3D" id="1.10.340.30">
    <property type="entry name" value="Hypothetical protein, domain 2"/>
    <property type="match status" value="1"/>
</dbReference>
<comment type="catalytic activity">
    <reaction evidence="1">
        <text>Hydrolysis of alkylated DNA, releasing 3-methyladenine, 3-methylguanine, 7-methylguanine and 7-methyladenine.</text>
        <dbReference type="EC" id="3.2.2.21"/>
    </reaction>
</comment>
<dbReference type="Pfam" id="PF02805">
    <property type="entry name" value="Ada_Zn_binding"/>
    <property type="match status" value="1"/>
</dbReference>
<name>A0ABN2LQQ3_9MICO</name>
<dbReference type="InterPro" id="IPR009057">
    <property type="entry name" value="Homeodomain-like_sf"/>
</dbReference>
<reference evidence="11 12" key="1">
    <citation type="journal article" date="2019" name="Int. J. Syst. Evol. Microbiol.">
        <title>The Global Catalogue of Microorganisms (GCM) 10K type strain sequencing project: providing services to taxonomists for standard genome sequencing and annotation.</title>
        <authorList>
            <consortium name="The Broad Institute Genomics Platform"/>
            <consortium name="The Broad Institute Genome Sequencing Center for Infectious Disease"/>
            <person name="Wu L."/>
            <person name="Ma J."/>
        </authorList>
    </citation>
    <scope>NUCLEOTIDE SEQUENCE [LARGE SCALE GENOMIC DNA]</scope>
    <source>
        <strain evidence="11 12">JCM 14736</strain>
    </source>
</reference>
<evidence type="ECO:0000256" key="8">
    <source>
        <dbReference type="ARBA" id="ARBA00023163"/>
    </source>
</evidence>
<dbReference type="Pfam" id="PF00730">
    <property type="entry name" value="HhH-GPD"/>
    <property type="match status" value="1"/>
</dbReference>
<keyword evidence="7" id="KW-0010">Activator</keyword>
<evidence type="ECO:0000259" key="10">
    <source>
        <dbReference type="PROSITE" id="PS01124"/>
    </source>
</evidence>
<dbReference type="SUPFAM" id="SSF48150">
    <property type="entry name" value="DNA-glycosylase"/>
    <property type="match status" value="1"/>
</dbReference>
<comment type="caution">
    <text evidence="11">The sequence shown here is derived from an EMBL/GenBank/DDBJ whole genome shotgun (WGS) entry which is preliminary data.</text>
</comment>
<evidence type="ECO:0000256" key="6">
    <source>
        <dbReference type="ARBA" id="ARBA00023015"/>
    </source>
</evidence>
<dbReference type="InterPro" id="IPR035451">
    <property type="entry name" value="Ada-like_dom_sf"/>
</dbReference>
<keyword evidence="6" id="KW-0805">Transcription regulation</keyword>
<dbReference type="Pfam" id="PF12833">
    <property type="entry name" value="HTH_18"/>
    <property type="match status" value="1"/>
</dbReference>
<dbReference type="Gene3D" id="3.30.310.20">
    <property type="entry name" value="DNA-3-methyladenine glycosylase AlkA, N-terminal domain"/>
    <property type="match status" value="1"/>
</dbReference>
<evidence type="ECO:0000256" key="9">
    <source>
        <dbReference type="ARBA" id="ARBA00023204"/>
    </source>
</evidence>
<dbReference type="InterPro" id="IPR004026">
    <property type="entry name" value="Ada_DNA_repair_Zn-bd"/>
</dbReference>
<dbReference type="SUPFAM" id="SSF55945">
    <property type="entry name" value="TATA-box binding protein-like"/>
    <property type="match status" value="1"/>
</dbReference>
<dbReference type="SMART" id="SM00342">
    <property type="entry name" value="HTH_ARAC"/>
    <property type="match status" value="1"/>
</dbReference>
<keyword evidence="12" id="KW-1185">Reference proteome</keyword>
<evidence type="ECO:0000256" key="1">
    <source>
        <dbReference type="ARBA" id="ARBA00000086"/>
    </source>
</evidence>
<comment type="cofactor">
    <cofactor evidence="2">
        <name>Zn(2+)</name>
        <dbReference type="ChEBI" id="CHEBI:29105"/>
    </cofactor>
</comment>
<keyword evidence="4" id="KW-0808">Transferase</keyword>
<keyword evidence="9" id="KW-0234">DNA repair</keyword>
<evidence type="ECO:0000256" key="2">
    <source>
        <dbReference type="ARBA" id="ARBA00001947"/>
    </source>
</evidence>
<evidence type="ECO:0000313" key="12">
    <source>
        <dbReference type="Proteomes" id="UP001500851"/>
    </source>
</evidence>
<dbReference type="Gene3D" id="3.40.10.10">
    <property type="entry name" value="DNA Methylphosphotriester Repair Domain"/>
    <property type="match status" value="1"/>
</dbReference>
<dbReference type="InterPro" id="IPR003265">
    <property type="entry name" value="HhH-GPD_domain"/>
</dbReference>
<accession>A0ABN2LQQ3</accession>
<dbReference type="InterPro" id="IPR011257">
    <property type="entry name" value="DNA_glycosylase"/>
</dbReference>
<evidence type="ECO:0000256" key="5">
    <source>
        <dbReference type="ARBA" id="ARBA00022763"/>
    </source>
</evidence>
<dbReference type="Pfam" id="PF06029">
    <property type="entry name" value="AlkA_N"/>
    <property type="match status" value="1"/>
</dbReference>
<dbReference type="Gene3D" id="1.10.10.60">
    <property type="entry name" value="Homeodomain-like"/>
    <property type="match status" value="1"/>
</dbReference>
<dbReference type="InterPro" id="IPR023170">
    <property type="entry name" value="HhH_base_excis_C"/>
</dbReference>
<evidence type="ECO:0000256" key="4">
    <source>
        <dbReference type="ARBA" id="ARBA00022603"/>
    </source>
</evidence>
<dbReference type="InterPro" id="IPR051912">
    <property type="entry name" value="Alkylbase_DNA_Glycosylase/TA"/>
</dbReference>
<proteinExistence type="predicted"/>
<dbReference type="SMART" id="SM00478">
    <property type="entry name" value="ENDO3c"/>
    <property type="match status" value="1"/>
</dbReference>
<evidence type="ECO:0000256" key="3">
    <source>
        <dbReference type="ARBA" id="ARBA00012000"/>
    </source>
</evidence>
<dbReference type="InterPro" id="IPR018060">
    <property type="entry name" value="HTH_AraC"/>
</dbReference>
<organism evidence="11 12">
    <name type="scientific">Leucobacter iarius</name>
    <dbReference type="NCBI Taxonomy" id="333963"/>
    <lineage>
        <taxon>Bacteria</taxon>
        <taxon>Bacillati</taxon>
        <taxon>Actinomycetota</taxon>
        <taxon>Actinomycetes</taxon>
        <taxon>Micrococcales</taxon>
        <taxon>Microbacteriaceae</taxon>
        <taxon>Leucobacter</taxon>
    </lineage>
</organism>
<dbReference type="RefSeq" id="WP_344032558.1">
    <property type="nucleotide sequence ID" value="NZ_BAAAOB010000003.1"/>
</dbReference>
<evidence type="ECO:0000256" key="7">
    <source>
        <dbReference type="ARBA" id="ARBA00023159"/>
    </source>
</evidence>
<dbReference type="EC" id="3.2.2.21" evidence="3"/>
<sequence>MTSDARTHPALGLDFAASYRAISGRDARWDGRLYLGVTSTGIYCRPSCPARKPKPENCRFFPSAAACVAAGFRACKRCRPDTIPGSPDWNARGDLAARAVRRIRDGAVDEAGVPGLASELAVSGRHLRRILVEEIGAGPLQLARTRRAHAARALIEQTDLPLADIAFAAGFGSVRQFGDTMREEFGVAPSSLVRDSARARAARGSGTATSDERPALALRLRTRAPFAAAPVRAYLTAHAVPGRDEVPSDPSEPTRHAIDAPGGTAVARVDWGRIAAAGDGSVAIPVGLELPSLADTLPAIENLRRLLDLDADPGQLGGAFSEDPLLAPLIAARPGLRSPGARTPAEFALGVVLGQQISLAAARTVQGRLASAFARPDERPLARADGFLGAPDPARIADTPLEELRAALGIMRSRAETLRALAAAIADGLDLGPGADRAEARSRLLELRGIGPWTAELIALRGLGDPDAYPAGDLILHRALGVGTAREAVRRAEDWRPFRGYAAQLLWADFLESTATPTRKDPA</sequence>
<dbReference type="SUPFAM" id="SSF46689">
    <property type="entry name" value="Homeodomain-like"/>
    <property type="match status" value="1"/>
</dbReference>
<dbReference type="CDD" id="cd00056">
    <property type="entry name" value="ENDO3c"/>
    <property type="match status" value="1"/>
</dbReference>
<dbReference type="PANTHER" id="PTHR43003">
    <property type="entry name" value="DNA-3-METHYLADENINE GLYCOSYLASE"/>
    <property type="match status" value="1"/>
</dbReference>
<dbReference type="PROSITE" id="PS01124">
    <property type="entry name" value="HTH_ARAC_FAMILY_2"/>
    <property type="match status" value="1"/>
</dbReference>
<evidence type="ECO:0000313" key="11">
    <source>
        <dbReference type="EMBL" id="GAA1794205.1"/>
    </source>
</evidence>
<dbReference type="Gene3D" id="1.10.1670.10">
    <property type="entry name" value="Helix-hairpin-Helix base-excision DNA repair enzymes (C-terminal)"/>
    <property type="match status" value="1"/>
</dbReference>
<dbReference type="InterPro" id="IPR010316">
    <property type="entry name" value="AlkA_N"/>
</dbReference>
<protein>
    <recommendedName>
        <fullName evidence="3">DNA-3-methyladenine glycosylase II</fullName>
        <ecNumber evidence="3">3.2.2.21</ecNumber>
    </recommendedName>
</protein>
<gene>
    <name evidence="11" type="ORF">GCM10009768_24140</name>
</gene>
<dbReference type="InterPro" id="IPR037046">
    <property type="entry name" value="AlkA_N_sf"/>
</dbReference>
<keyword evidence="8" id="KW-0804">Transcription</keyword>
<dbReference type="SUPFAM" id="SSF57884">
    <property type="entry name" value="Ada DNA repair protein, N-terminal domain (N-Ada 10)"/>
    <property type="match status" value="1"/>
</dbReference>
<keyword evidence="4" id="KW-0489">Methyltransferase</keyword>